<dbReference type="Gene3D" id="3.40.50.12780">
    <property type="entry name" value="N-terminal domain of ligase-like"/>
    <property type="match status" value="1"/>
</dbReference>
<dbReference type="Gene3D" id="3.40.50.720">
    <property type="entry name" value="NAD(P)-binding Rossmann-like Domain"/>
    <property type="match status" value="2"/>
</dbReference>
<dbReference type="SUPFAM" id="SSF51735">
    <property type="entry name" value="NAD(P)-binding Rossmann-fold domains"/>
    <property type="match status" value="1"/>
</dbReference>
<reference evidence="4 5" key="1">
    <citation type="submission" date="2017-04" db="EMBL/GenBank/DDBJ databases">
        <title>Draft genome sequence of Marssonina coronaria NL1: causal agent of apple blotch.</title>
        <authorList>
            <person name="Cheng Q."/>
        </authorList>
    </citation>
    <scope>NUCLEOTIDE SEQUENCE [LARGE SCALE GENOMIC DNA]</scope>
    <source>
        <strain evidence="4 5">NL1</strain>
    </source>
</reference>
<protein>
    <recommendedName>
        <fullName evidence="3">Carrier domain-containing protein</fullName>
    </recommendedName>
</protein>
<dbReference type="PROSITE" id="PS50075">
    <property type="entry name" value="CARRIER"/>
    <property type="match status" value="1"/>
</dbReference>
<dbReference type="EMBL" id="MZNU01000226">
    <property type="protein sequence ID" value="OWP02559.1"/>
    <property type="molecule type" value="Genomic_DNA"/>
</dbReference>
<dbReference type="Pfam" id="PF23562">
    <property type="entry name" value="AMP-binding_C_3"/>
    <property type="match status" value="1"/>
</dbReference>
<dbReference type="SUPFAM" id="SSF56801">
    <property type="entry name" value="Acetyl-CoA synthetase-like"/>
    <property type="match status" value="1"/>
</dbReference>
<dbReference type="Pfam" id="PF07993">
    <property type="entry name" value="NAD_binding_4"/>
    <property type="match status" value="1"/>
</dbReference>
<evidence type="ECO:0000259" key="3">
    <source>
        <dbReference type="PROSITE" id="PS50075"/>
    </source>
</evidence>
<dbReference type="InterPro" id="IPR051414">
    <property type="entry name" value="Adenylate-forming_Reductase"/>
</dbReference>
<dbReference type="Pfam" id="PF00550">
    <property type="entry name" value="PP-binding"/>
    <property type="match status" value="1"/>
</dbReference>
<dbReference type="PROSITE" id="PS00012">
    <property type="entry name" value="PHOSPHOPANTETHEINE"/>
    <property type="match status" value="1"/>
</dbReference>
<sequence length="1105" mass="120671">MGSISSPNNDQHLIPVQIDTLAATRPQQICASIPLSSSTDLTYRDITYAEVARAINRAAGWIEEHLGRSADRQESFATLVYLGPFDIRYFVLMVAVAKVGYKLLLPSPRNSLQGQLDLFKTTSCVALLTASGYHLSPDLLGQSGLTPLCVPEIPELFAPGDVKPYPFTKTFEQARLDPFCVLHTSGSTGLPKPVVLTHGWGAVLEVQGRSQPVDGYGSLWNHVQGKRLFSALPPFHAAGIIVGLLMPLWYEVATVWAPSNRPLSTVLVEEVLGATQVDVLFSAPSILEDMIQSPESFEKLKKLHAVGFGGAPLDPKLGDQLCKYTKILNMLGSTESCSSPLYDTDPEDWAYFHFSPGHQGIEFRPLGDGTYEQVYTRHPTTDDYLATWSTFPEKNEYAPHDLYVKHPTKANLWKYIGRIDDLIVLSNGEKFNSADLEGFLSHHPKVRGALIVGQSRFCPGAIVELDSTFAASLSPEEKARFLEDELWPYVQEANERAPAHGQLSLDKIILASPDKPFPRAGKGTVQKAAAAQLYAPEIEKLYERSEDDEADLRGLPKITVSGAPAPELQAQLARVVGAVFKCPHELQADEDFFAAGMDSLHVMGVVKALKTCLSDVPSELISTRLIYSSPTLASLANALQLAASGDVGRAKSREQAMEEVLAAAEQQLLPRETVLLTGSTGSLGSYLLHTLLVSPRVAKIYCLNRRPDAETVQQKSNAEKGLVAAWGEKVDFVHADLSKNQLALDQDVYARLQKEVTSIIHNQWRVDFNVALSSFQPQITGTLHLIQLSASSPRSPPIFFTSSIGTLGNWLAKHPNASIPETALTDPTIPLAQGYSESKWICERLLDAAGAKAGVKSSVLRVGQIAGPVETGLGGRWSKAEWLPSVSRALCFRARRLFSIPPPLAPLLTAFLASLLRHPSRLTYPPPHKQQTNYLPHKTNLSPQIIASSKYLRALPATLGSQDRISWIPVDLLAQIIIDLLLSPSPAPGPTSYYHLENPHPGTWSSLIPTILSFYASPSQTPPTKLSVVPFTEWVSLLEASARDADADVEHNPGIKLLDFYKEASQSAASPKLETENTEKGSATMRGLKAVGGEWMATWLAQWAF</sequence>
<keyword evidence="1" id="KW-0596">Phosphopantetheine</keyword>
<dbReference type="Gene3D" id="1.10.1200.10">
    <property type="entry name" value="ACP-like"/>
    <property type="match status" value="1"/>
</dbReference>
<dbReference type="InParanoid" id="A0A218Z3C6"/>
<name>A0A218Z3C6_9HELO</name>
<dbReference type="AlphaFoldDB" id="A0A218Z3C6"/>
<dbReference type="PROSITE" id="PS00455">
    <property type="entry name" value="AMP_BINDING"/>
    <property type="match status" value="1"/>
</dbReference>
<accession>A0A218Z3C6</accession>
<dbReference type="InterPro" id="IPR036291">
    <property type="entry name" value="NAD(P)-bd_dom_sf"/>
</dbReference>
<dbReference type="PANTHER" id="PTHR43439">
    <property type="entry name" value="PHENYLACETATE-COENZYME A LIGASE"/>
    <property type="match status" value="1"/>
</dbReference>
<dbReference type="InterPro" id="IPR013120">
    <property type="entry name" value="FAR_NAD-bd"/>
</dbReference>
<evidence type="ECO:0000313" key="5">
    <source>
        <dbReference type="Proteomes" id="UP000242519"/>
    </source>
</evidence>
<dbReference type="InterPro" id="IPR006162">
    <property type="entry name" value="Ppantetheine_attach_site"/>
</dbReference>
<dbReference type="InterPro" id="IPR000873">
    <property type="entry name" value="AMP-dep_synth/lig_dom"/>
</dbReference>
<dbReference type="InterPro" id="IPR036736">
    <property type="entry name" value="ACP-like_sf"/>
</dbReference>
<dbReference type="InterPro" id="IPR009081">
    <property type="entry name" value="PP-bd_ACP"/>
</dbReference>
<feature type="domain" description="Carrier" evidence="3">
    <location>
        <begin position="563"/>
        <end position="643"/>
    </location>
</feature>
<dbReference type="PANTHER" id="PTHR43439:SF2">
    <property type="entry name" value="ENZYME, PUTATIVE (JCVI)-RELATED"/>
    <property type="match status" value="1"/>
</dbReference>
<evidence type="ECO:0000256" key="2">
    <source>
        <dbReference type="ARBA" id="ARBA00022553"/>
    </source>
</evidence>
<evidence type="ECO:0000256" key="1">
    <source>
        <dbReference type="ARBA" id="ARBA00022450"/>
    </source>
</evidence>
<gene>
    <name evidence="4" type="ORF">B2J93_4402</name>
</gene>
<dbReference type="Pfam" id="PF00501">
    <property type="entry name" value="AMP-binding"/>
    <property type="match status" value="1"/>
</dbReference>
<dbReference type="OrthoDB" id="429813at2759"/>
<keyword evidence="2" id="KW-0597">Phosphoprotein</keyword>
<dbReference type="InterPro" id="IPR042099">
    <property type="entry name" value="ANL_N_sf"/>
</dbReference>
<keyword evidence="5" id="KW-1185">Reference proteome</keyword>
<proteinExistence type="predicted"/>
<dbReference type="InterPro" id="IPR020845">
    <property type="entry name" value="AMP-binding_CS"/>
</dbReference>
<organism evidence="4 5">
    <name type="scientific">Diplocarpon coronariae</name>
    <dbReference type="NCBI Taxonomy" id="2795749"/>
    <lineage>
        <taxon>Eukaryota</taxon>
        <taxon>Fungi</taxon>
        <taxon>Dikarya</taxon>
        <taxon>Ascomycota</taxon>
        <taxon>Pezizomycotina</taxon>
        <taxon>Leotiomycetes</taxon>
        <taxon>Helotiales</taxon>
        <taxon>Drepanopezizaceae</taxon>
        <taxon>Diplocarpon</taxon>
    </lineage>
</organism>
<dbReference type="STRING" id="503106.A0A218Z3C6"/>
<comment type="caution">
    <text evidence="4">The sequence shown here is derived from an EMBL/GenBank/DDBJ whole genome shotgun (WGS) entry which is preliminary data.</text>
</comment>
<dbReference type="SUPFAM" id="SSF47336">
    <property type="entry name" value="ACP-like"/>
    <property type="match status" value="1"/>
</dbReference>
<evidence type="ECO:0000313" key="4">
    <source>
        <dbReference type="EMBL" id="OWP02559.1"/>
    </source>
</evidence>
<dbReference type="Proteomes" id="UP000242519">
    <property type="component" value="Unassembled WGS sequence"/>
</dbReference>